<feature type="region of interest" description="Disordered" evidence="1">
    <location>
        <begin position="233"/>
        <end position="252"/>
    </location>
</feature>
<dbReference type="EMBL" id="KQ992520">
    <property type="protein sequence ID" value="KZV50248.1"/>
    <property type="molecule type" value="Genomic_DNA"/>
</dbReference>
<feature type="compositionally biased region" description="Basic and acidic residues" evidence="1">
    <location>
        <begin position="179"/>
        <end position="200"/>
    </location>
</feature>
<feature type="region of interest" description="Disordered" evidence="1">
    <location>
        <begin position="172"/>
        <end position="202"/>
    </location>
</feature>
<evidence type="ECO:0000256" key="1">
    <source>
        <dbReference type="SAM" id="MobiDB-lite"/>
    </source>
</evidence>
<dbReference type="Proteomes" id="UP000250235">
    <property type="component" value="Unassembled WGS sequence"/>
</dbReference>
<evidence type="ECO:0000313" key="2">
    <source>
        <dbReference type="EMBL" id="KZV50248.1"/>
    </source>
</evidence>
<accession>A0A2Z7CU37</accession>
<proteinExistence type="predicted"/>
<sequence length="310" mass="33772">MLKVFKDTESSGLKGFMGCSAAIYDEDLLEFFTNAKMESETMVSTVEGTKVVILEEMFTVVFQLPTEGLITVIELPDRMTNGFVVHLSLLLEGVQGIQLGESKALPSLKILYVKSIGTYVAKNKPSPVEFLEEKQKIGEAEKASSKVKMAEEMEDEVAAAKAKCLGAPRSEAEAAVDPAMKEGGRHSDKKSDAPKSKLIVDDSDSEDVVSLKKMIKAPAKPTLVSKSVLKTSAARKPIEKTTESAQPSYDESRSLEDILMSFPDYSLPPSVTSTKPLTKIGWSQNVEIIEVMSSFRSLPKISPEAKGKQI</sequence>
<keyword evidence="3" id="KW-1185">Reference proteome</keyword>
<evidence type="ECO:0008006" key="4">
    <source>
        <dbReference type="Google" id="ProtNLM"/>
    </source>
</evidence>
<gene>
    <name evidence="2" type="ORF">F511_39665</name>
</gene>
<reference evidence="2 3" key="1">
    <citation type="journal article" date="2015" name="Proc. Natl. Acad. Sci. U.S.A.">
        <title>The resurrection genome of Boea hygrometrica: A blueprint for survival of dehydration.</title>
        <authorList>
            <person name="Xiao L."/>
            <person name="Yang G."/>
            <person name="Zhang L."/>
            <person name="Yang X."/>
            <person name="Zhao S."/>
            <person name="Ji Z."/>
            <person name="Zhou Q."/>
            <person name="Hu M."/>
            <person name="Wang Y."/>
            <person name="Chen M."/>
            <person name="Xu Y."/>
            <person name="Jin H."/>
            <person name="Xiao X."/>
            <person name="Hu G."/>
            <person name="Bao F."/>
            <person name="Hu Y."/>
            <person name="Wan P."/>
            <person name="Li L."/>
            <person name="Deng X."/>
            <person name="Kuang T."/>
            <person name="Xiang C."/>
            <person name="Zhu J.K."/>
            <person name="Oliver M.J."/>
            <person name="He Y."/>
        </authorList>
    </citation>
    <scope>NUCLEOTIDE SEQUENCE [LARGE SCALE GENOMIC DNA]</scope>
    <source>
        <strain evidence="3">cv. XS01</strain>
    </source>
</reference>
<evidence type="ECO:0000313" key="3">
    <source>
        <dbReference type="Proteomes" id="UP000250235"/>
    </source>
</evidence>
<protein>
    <recommendedName>
        <fullName evidence="4">Splicing factor 3B subunit 1-like</fullName>
    </recommendedName>
</protein>
<organism evidence="2 3">
    <name type="scientific">Dorcoceras hygrometricum</name>
    <dbReference type="NCBI Taxonomy" id="472368"/>
    <lineage>
        <taxon>Eukaryota</taxon>
        <taxon>Viridiplantae</taxon>
        <taxon>Streptophyta</taxon>
        <taxon>Embryophyta</taxon>
        <taxon>Tracheophyta</taxon>
        <taxon>Spermatophyta</taxon>
        <taxon>Magnoliopsida</taxon>
        <taxon>eudicotyledons</taxon>
        <taxon>Gunneridae</taxon>
        <taxon>Pentapetalae</taxon>
        <taxon>asterids</taxon>
        <taxon>lamiids</taxon>
        <taxon>Lamiales</taxon>
        <taxon>Gesneriaceae</taxon>
        <taxon>Didymocarpoideae</taxon>
        <taxon>Trichosporeae</taxon>
        <taxon>Loxocarpinae</taxon>
        <taxon>Dorcoceras</taxon>
    </lineage>
</organism>
<dbReference type="AlphaFoldDB" id="A0A2Z7CU37"/>
<name>A0A2Z7CU37_9LAMI</name>